<dbReference type="EMBL" id="FRCR01000003">
    <property type="protein sequence ID" value="SHM28577.1"/>
    <property type="molecule type" value="Genomic_DNA"/>
</dbReference>
<accession>A0A1M7HKD5</accession>
<dbReference type="RefSeq" id="WP_073254657.1">
    <property type="nucleotide sequence ID" value="NZ_FRCR01000003.1"/>
</dbReference>
<evidence type="ECO:0008006" key="3">
    <source>
        <dbReference type="Google" id="ProtNLM"/>
    </source>
</evidence>
<dbReference type="OrthoDB" id="1729795at2"/>
<reference evidence="2" key="1">
    <citation type="submission" date="2016-11" db="EMBL/GenBank/DDBJ databases">
        <authorList>
            <person name="Varghese N."/>
            <person name="Submissions S."/>
        </authorList>
    </citation>
    <scope>NUCLEOTIDE SEQUENCE [LARGE SCALE GENOMIC DNA]</scope>
    <source>
        <strain evidence="2">DSM 18802</strain>
    </source>
</reference>
<gene>
    <name evidence="1" type="ORF">SAMN05660826_00674</name>
</gene>
<dbReference type="Proteomes" id="UP000184375">
    <property type="component" value="Unassembled WGS sequence"/>
</dbReference>
<sequence>MLDQFFQDIQNIADVVRDQHISTEQQIKSSLSQASCNMMDSRRLENILNSAKKLEQLAKMGFSNIQANAPQFKNILESMEKQCHEQQVAIDMQVIQAMQQAISALARAQNALLQSQAIDKVFETITKCDDSLSQIEKASSSITQ</sequence>
<name>A0A1M7HKD5_9FIRM</name>
<evidence type="ECO:0000313" key="2">
    <source>
        <dbReference type="Proteomes" id="UP000184375"/>
    </source>
</evidence>
<organism evidence="1 2">
    <name type="scientific">Caldanaerovirga acetigignens</name>
    <dbReference type="NCBI Taxonomy" id="447595"/>
    <lineage>
        <taxon>Bacteria</taxon>
        <taxon>Bacillati</taxon>
        <taxon>Bacillota</taxon>
        <taxon>Clostridia</taxon>
        <taxon>Thermosediminibacterales</taxon>
        <taxon>Thermosediminibacteraceae</taxon>
        <taxon>Caldanaerovirga</taxon>
    </lineage>
</organism>
<protein>
    <recommendedName>
        <fullName evidence="3">Methyl-accepting chemotaxis protein</fullName>
    </recommendedName>
</protein>
<dbReference type="AlphaFoldDB" id="A0A1M7HKD5"/>
<keyword evidence="2" id="KW-1185">Reference proteome</keyword>
<proteinExistence type="predicted"/>
<evidence type="ECO:0000313" key="1">
    <source>
        <dbReference type="EMBL" id="SHM28577.1"/>
    </source>
</evidence>